<dbReference type="InParanoid" id="K3YV62"/>
<evidence type="ECO:0000256" key="1">
    <source>
        <dbReference type="SAM" id="MobiDB-lite"/>
    </source>
</evidence>
<name>K3YV62_SETIT</name>
<feature type="compositionally biased region" description="Low complexity" evidence="1">
    <location>
        <begin position="1"/>
        <end position="57"/>
    </location>
</feature>
<dbReference type="Gramene" id="KQL27870">
    <property type="protein sequence ID" value="KQL27870"/>
    <property type="gene ID" value="SETIT_018158mg"/>
</dbReference>
<dbReference type="EnsemblPlants" id="KQL27870">
    <property type="protein sequence ID" value="KQL27870"/>
    <property type="gene ID" value="SETIT_018158mg"/>
</dbReference>
<protein>
    <recommendedName>
        <fullName evidence="2">VQ domain-containing protein</fullName>
    </recommendedName>
</protein>
<feature type="region of interest" description="Disordered" evidence="1">
    <location>
        <begin position="1"/>
        <end position="95"/>
    </location>
</feature>
<reference evidence="3" key="2">
    <citation type="submission" date="2018-08" db="UniProtKB">
        <authorList>
            <consortium name="EnsemblPlants"/>
        </authorList>
    </citation>
    <scope>IDENTIFICATION</scope>
    <source>
        <strain evidence="3">Yugu1</strain>
    </source>
</reference>
<organism evidence="3 4">
    <name type="scientific">Setaria italica</name>
    <name type="common">Foxtail millet</name>
    <name type="synonym">Panicum italicum</name>
    <dbReference type="NCBI Taxonomy" id="4555"/>
    <lineage>
        <taxon>Eukaryota</taxon>
        <taxon>Viridiplantae</taxon>
        <taxon>Streptophyta</taxon>
        <taxon>Embryophyta</taxon>
        <taxon>Tracheophyta</taxon>
        <taxon>Spermatophyta</taxon>
        <taxon>Magnoliopsida</taxon>
        <taxon>Liliopsida</taxon>
        <taxon>Poales</taxon>
        <taxon>Poaceae</taxon>
        <taxon>PACMAD clade</taxon>
        <taxon>Panicoideae</taxon>
        <taxon>Panicodae</taxon>
        <taxon>Paniceae</taxon>
        <taxon>Cenchrinae</taxon>
        <taxon>Setaria</taxon>
    </lineage>
</organism>
<dbReference type="PANTHER" id="PTHR34777:SF18">
    <property type="entry name" value="OS02G0251800 PROTEIN"/>
    <property type="match status" value="1"/>
</dbReference>
<dbReference type="InterPro" id="IPR008889">
    <property type="entry name" value="VQ"/>
</dbReference>
<reference evidence="4" key="1">
    <citation type="journal article" date="2012" name="Nat. Biotechnol.">
        <title>Reference genome sequence of the model plant Setaria.</title>
        <authorList>
            <person name="Bennetzen J.L."/>
            <person name="Schmutz J."/>
            <person name="Wang H."/>
            <person name="Percifield R."/>
            <person name="Hawkins J."/>
            <person name="Pontaroli A.C."/>
            <person name="Estep M."/>
            <person name="Feng L."/>
            <person name="Vaughn J.N."/>
            <person name="Grimwood J."/>
            <person name="Jenkins J."/>
            <person name="Barry K."/>
            <person name="Lindquist E."/>
            <person name="Hellsten U."/>
            <person name="Deshpande S."/>
            <person name="Wang X."/>
            <person name="Wu X."/>
            <person name="Mitros T."/>
            <person name="Triplett J."/>
            <person name="Yang X."/>
            <person name="Ye C.Y."/>
            <person name="Mauro-Herrera M."/>
            <person name="Wang L."/>
            <person name="Li P."/>
            <person name="Sharma M."/>
            <person name="Sharma R."/>
            <person name="Ronald P.C."/>
            <person name="Panaud O."/>
            <person name="Kellogg E.A."/>
            <person name="Brutnell T.P."/>
            <person name="Doust A.N."/>
            <person name="Tuskan G.A."/>
            <person name="Rokhsar D."/>
            <person name="Devos K.M."/>
        </authorList>
    </citation>
    <scope>NUCLEOTIDE SEQUENCE [LARGE SCALE GENOMIC DNA]</scope>
    <source>
        <strain evidence="4">cv. Yugu1</strain>
    </source>
</reference>
<dbReference type="PANTHER" id="PTHR34777">
    <property type="entry name" value="VQ MOTIF-CONTAINING PROTEIN 10"/>
    <property type="match status" value="1"/>
</dbReference>
<dbReference type="HOGENOM" id="CLU_1100071_0_0_1"/>
<dbReference type="InterPro" id="IPR039608">
    <property type="entry name" value="VQ_1/10"/>
</dbReference>
<dbReference type="STRING" id="4555.K3YV62"/>
<sequence>MLYRRPSASAPLPAPSAAVRCPTTPAPSTTSLPALAPPHSASHPTAPASPYSTSRPTAPAPPSTAQRRRLPTPALPPFAASHGGQEGQLSCGRGSAKLLPREPSLRGEAHGAARCHDSCRVERRRASSEGKRKRSMDGVKVTYIETRFVTSDAAGFKDLVQRLTGRSPTAAGAAAAPHRPGACRATTTDCGRSATGTQGCYYHASASSSSPAANEARVGGGRLAPPFLDETYGVGDFAGLLYGSASQNAQWGC</sequence>
<dbReference type="Proteomes" id="UP000004995">
    <property type="component" value="Unassembled WGS sequence"/>
</dbReference>
<keyword evidence="4" id="KW-1185">Reference proteome</keyword>
<feature type="domain" description="VQ" evidence="2">
    <location>
        <begin position="145"/>
        <end position="169"/>
    </location>
</feature>
<dbReference type="AlphaFoldDB" id="K3YV62"/>
<evidence type="ECO:0000313" key="3">
    <source>
        <dbReference type="EnsemblPlants" id="KQL27870"/>
    </source>
</evidence>
<evidence type="ECO:0000259" key="2">
    <source>
        <dbReference type="Pfam" id="PF05678"/>
    </source>
</evidence>
<accession>K3YV62</accession>
<proteinExistence type="predicted"/>
<dbReference type="EMBL" id="AGNK02000022">
    <property type="status" value="NOT_ANNOTATED_CDS"/>
    <property type="molecule type" value="Genomic_DNA"/>
</dbReference>
<evidence type="ECO:0000313" key="4">
    <source>
        <dbReference type="Proteomes" id="UP000004995"/>
    </source>
</evidence>
<dbReference type="Pfam" id="PF05678">
    <property type="entry name" value="VQ"/>
    <property type="match status" value="1"/>
</dbReference>